<protein>
    <submittedName>
        <fullName evidence="9">Sugar ABC transporter permease</fullName>
    </submittedName>
</protein>
<dbReference type="SUPFAM" id="SSF161098">
    <property type="entry name" value="MetI-like"/>
    <property type="match status" value="1"/>
</dbReference>
<dbReference type="PANTHER" id="PTHR43005:SF1">
    <property type="entry name" value="SPERMIDINE_PUTRESCINE TRANSPORT SYSTEM PERMEASE PROTEIN"/>
    <property type="match status" value="1"/>
</dbReference>
<feature type="transmembrane region" description="Helical" evidence="7">
    <location>
        <begin position="117"/>
        <end position="136"/>
    </location>
</feature>
<dbReference type="Gene3D" id="1.10.3720.10">
    <property type="entry name" value="MetI-like"/>
    <property type="match status" value="1"/>
</dbReference>
<evidence type="ECO:0000313" key="10">
    <source>
        <dbReference type="Proteomes" id="UP000661894"/>
    </source>
</evidence>
<keyword evidence="6 7" id="KW-0472">Membrane</keyword>
<evidence type="ECO:0000256" key="4">
    <source>
        <dbReference type="ARBA" id="ARBA00022692"/>
    </source>
</evidence>
<gene>
    <name evidence="9" type="ORF">H9624_13060</name>
</gene>
<organism evidence="9 10">
    <name type="scientific">Oceanitalea stevensii</name>
    <dbReference type="NCBI Taxonomy" id="2763072"/>
    <lineage>
        <taxon>Bacteria</taxon>
        <taxon>Bacillati</taxon>
        <taxon>Actinomycetota</taxon>
        <taxon>Actinomycetes</taxon>
        <taxon>Micrococcales</taxon>
        <taxon>Bogoriellaceae</taxon>
        <taxon>Georgenia</taxon>
    </lineage>
</organism>
<evidence type="ECO:0000256" key="2">
    <source>
        <dbReference type="ARBA" id="ARBA00022448"/>
    </source>
</evidence>
<dbReference type="Proteomes" id="UP000661894">
    <property type="component" value="Unassembled WGS sequence"/>
</dbReference>
<evidence type="ECO:0000256" key="1">
    <source>
        <dbReference type="ARBA" id="ARBA00004651"/>
    </source>
</evidence>
<comment type="similarity">
    <text evidence="7">Belongs to the binding-protein-dependent transport system permease family.</text>
</comment>
<reference evidence="9 10" key="1">
    <citation type="submission" date="2020-08" db="EMBL/GenBank/DDBJ databases">
        <title>A Genomic Blueprint of the Chicken Gut Microbiome.</title>
        <authorList>
            <person name="Gilroy R."/>
            <person name="Ravi A."/>
            <person name="Getino M."/>
            <person name="Pursley I."/>
            <person name="Horton D.L."/>
            <person name="Alikhan N.-F."/>
            <person name="Baker D."/>
            <person name="Gharbi K."/>
            <person name="Hall N."/>
            <person name="Watson M."/>
            <person name="Adriaenssens E.M."/>
            <person name="Foster-Nyarko E."/>
            <person name="Jarju S."/>
            <person name="Secka A."/>
            <person name="Antonio M."/>
            <person name="Oren A."/>
            <person name="Chaudhuri R."/>
            <person name="La Ragione R.M."/>
            <person name="Hildebrand F."/>
            <person name="Pallen M.J."/>
        </authorList>
    </citation>
    <scope>NUCLEOTIDE SEQUENCE [LARGE SCALE GENOMIC DNA]</scope>
    <source>
        <strain evidence="9 10">Sa1BUA1</strain>
    </source>
</reference>
<evidence type="ECO:0000259" key="8">
    <source>
        <dbReference type="PROSITE" id="PS50928"/>
    </source>
</evidence>
<evidence type="ECO:0000256" key="5">
    <source>
        <dbReference type="ARBA" id="ARBA00022989"/>
    </source>
</evidence>
<keyword evidence="5 7" id="KW-1133">Transmembrane helix</keyword>
<dbReference type="InterPro" id="IPR035906">
    <property type="entry name" value="MetI-like_sf"/>
</dbReference>
<keyword evidence="2 7" id="KW-0813">Transport</keyword>
<comment type="subcellular location">
    <subcellularLocation>
        <location evidence="1 7">Cell membrane</location>
        <topology evidence="1 7">Multi-pass membrane protein</topology>
    </subcellularLocation>
</comment>
<proteinExistence type="inferred from homology"/>
<dbReference type="PROSITE" id="PS50928">
    <property type="entry name" value="ABC_TM1"/>
    <property type="match status" value="1"/>
</dbReference>
<keyword evidence="3" id="KW-1003">Cell membrane</keyword>
<feature type="transmembrane region" description="Helical" evidence="7">
    <location>
        <begin position="231"/>
        <end position="252"/>
    </location>
</feature>
<evidence type="ECO:0000313" key="9">
    <source>
        <dbReference type="EMBL" id="MBD8063247.1"/>
    </source>
</evidence>
<dbReference type="EMBL" id="JACSPO010000009">
    <property type="protein sequence ID" value="MBD8063247.1"/>
    <property type="molecule type" value="Genomic_DNA"/>
</dbReference>
<accession>A0ABR8Z4I3</accession>
<dbReference type="Pfam" id="PF00528">
    <property type="entry name" value="BPD_transp_1"/>
    <property type="match status" value="1"/>
</dbReference>
<comment type="caution">
    <text evidence="9">The sequence shown here is derived from an EMBL/GenBank/DDBJ whole genome shotgun (WGS) entry which is preliminary data.</text>
</comment>
<dbReference type="PANTHER" id="PTHR43005">
    <property type="entry name" value="BLR7065 PROTEIN"/>
    <property type="match status" value="1"/>
</dbReference>
<feature type="transmembrane region" description="Helical" evidence="7">
    <location>
        <begin position="86"/>
        <end position="110"/>
    </location>
</feature>
<keyword evidence="10" id="KW-1185">Reference proteome</keyword>
<evidence type="ECO:0000256" key="3">
    <source>
        <dbReference type="ARBA" id="ARBA00022475"/>
    </source>
</evidence>
<evidence type="ECO:0000256" key="7">
    <source>
        <dbReference type="RuleBase" id="RU363032"/>
    </source>
</evidence>
<evidence type="ECO:0000256" key="6">
    <source>
        <dbReference type="ARBA" id="ARBA00023136"/>
    </source>
</evidence>
<dbReference type="InterPro" id="IPR000515">
    <property type="entry name" value="MetI-like"/>
</dbReference>
<dbReference type="CDD" id="cd06261">
    <property type="entry name" value="TM_PBP2"/>
    <property type="match status" value="1"/>
</dbReference>
<dbReference type="RefSeq" id="WP_251840347.1">
    <property type="nucleotide sequence ID" value="NZ_JACSPO010000009.1"/>
</dbReference>
<feature type="transmembrane region" description="Helical" evidence="7">
    <location>
        <begin position="28"/>
        <end position="47"/>
    </location>
</feature>
<feature type="transmembrane region" description="Helical" evidence="7">
    <location>
        <begin position="279"/>
        <end position="301"/>
    </location>
</feature>
<keyword evidence="4 7" id="KW-0812">Transmembrane</keyword>
<name>A0ABR8Z4I3_9MICO</name>
<feature type="transmembrane region" description="Helical" evidence="7">
    <location>
        <begin position="173"/>
        <end position="194"/>
    </location>
</feature>
<sequence>MTITPVPAPPRRRGRTSARPARVRNTRYAFLVPAAIFFALFSIYPLVTLVSMSLSDVTSATLNTDWVFSGLENFRAGFESGETTAALLRTLVFVLFVTVVGMVGGLAAAIALRTTGWWSAAVLAVMVFVWALPPVVNGSVWKFLLADAGLVNMAARALGLTETALPFLYDPQWALWAVAFVNAWAVIPFNALVFRAALMNISPEVFEAASLDGANRWQEIRHIMIPAARPTAMVLLVLTIVFGFRSFDYIYVMTYGGPGSATTTLPFLGYLQAFGRYDFGLGSATSVITVLLVVVLALVYVRSIRREESES</sequence>
<feature type="domain" description="ABC transmembrane type-1" evidence="8">
    <location>
        <begin position="87"/>
        <end position="300"/>
    </location>
</feature>